<evidence type="ECO:0000313" key="2">
    <source>
        <dbReference type="Proteomes" id="UP001218488"/>
    </source>
</evidence>
<name>A0AC61YQQ8_BACIA</name>
<dbReference type="EMBL" id="CP121752">
    <property type="protein sequence ID" value="WGD97284.1"/>
    <property type="molecule type" value="Genomic_DNA"/>
</dbReference>
<accession>A0AC61YQQ8</accession>
<protein>
    <submittedName>
        <fullName evidence="1">Anti-sigma factor family protein</fullName>
    </submittedName>
</protein>
<evidence type="ECO:0000313" key="1">
    <source>
        <dbReference type="EMBL" id="WGD97284.1"/>
    </source>
</evidence>
<gene>
    <name evidence="1" type="ORF">P5627_16350</name>
</gene>
<dbReference type="Proteomes" id="UP001218488">
    <property type="component" value="Chromosome"/>
</dbReference>
<reference evidence="1" key="1">
    <citation type="submission" date="2025-02" db="EMBL/GenBank/DDBJ databases">
        <title>Complete genome sequences of 52 Bacillus and Priestia strains isolated from West-African fermentations and 26 reference strains from the DSMZ collection.</title>
        <authorList>
            <person name="Wiedenbein E.S."/>
            <person name="Canoy T.S."/>
            <person name="Hui Y."/>
            <person name="Parkouda C."/>
            <person name="Dawende C."/>
            <person name="Ametefe E."/>
            <person name="Jespersen L."/>
            <person name="Nielsen D.S."/>
        </authorList>
    </citation>
    <scope>NUCLEOTIDE SEQUENCE</scope>
    <source>
        <strain evidence="1">PRO33</strain>
    </source>
</reference>
<organism evidence="1 2">
    <name type="scientific">Bacillus safensis</name>
    <dbReference type="NCBI Taxonomy" id="561879"/>
    <lineage>
        <taxon>Bacteria</taxon>
        <taxon>Bacillati</taxon>
        <taxon>Bacillota</taxon>
        <taxon>Bacilli</taxon>
        <taxon>Bacillales</taxon>
        <taxon>Bacillaceae</taxon>
        <taxon>Bacillus</taxon>
    </lineage>
</organism>
<sequence length="98" mass="11654">MSCYLIEELLPLYIEGDTSAETNKIVADHIQSCESCRHLYHEMKEPIILIQTPDLVPYIDEKEEKRKFEKRYYGKLLYRASIAFGIGYVMMIILYWLK</sequence>
<proteinExistence type="predicted"/>